<feature type="domain" description="Gfo/Idh/MocA-like oxidoreductase N-terminal" evidence="4">
    <location>
        <begin position="20"/>
        <end position="138"/>
    </location>
</feature>
<proteinExistence type="inferred from homology"/>
<evidence type="ECO:0000259" key="5">
    <source>
        <dbReference type="Pfam" id="PF22725"/>
    </source>
</evidence>
<dbReference type="RefSeq" id="WP_143095019.1">
    <property type="nucleotide sequence ID" value="NZ_FOVM01000003.1"/>
</dbReference>
<dbReference type="SUPFAM" id="SSF51735">
    <property type="entry name" value="NAD(P)-binding Rossmann-fold domains"/>
    <property type="match status" value="1"/>
</dbReference>
<evidence type="ECO:0000256" key="3">
    <source>
        <dbReference type="ARBA" id="ARBA00023027"/>
    </source>
</evidence>
<dbReference type="GO" id="GO:0000166">
    <property type="term" value="F:nucleotide binding"/>
    <property type="evidence" value="ECO:0007669"/>
    <property type="project" value="InterPro"/>
</dbReference>
<name>A0A1I5AEK2_9MICO</name>
<dbReference type="EMBL" id="FOVM01000003">
    <property type="protein sequence ID" value="SFN60842.1"/>
    <property type="molecule type" value="Genomic_DNA"/>
</dbReference>
<reference evidence="7" key="1">
    <citation type="submission" date="2016-10" db="EMBL/GenBank/DDBJ databases">
        <authorList>
            <person name="Varghese N."/>
            <person name="Submissions S."/>
        </authorList>
    </citation>
    <scope>NUCLEOTIDE SEQUENCE [LARGE SCALE GENOMIC DNA]</scope>
    <source>
        <strain evidence="7">CGMCC 1.11101</strain>
    </source>
</reference>
<dbReference type="Pfam" id="PF22725">
    <property type="entry name" value="GFO_IDH_MocA_C3"/>
    <property type="match status" value="1"/>
</dbReference>
<accession>A0A1I5AEK2</accession>
<dbReference type="PANTHER" id="PTHR22604">
    <property type="entry name" value="OXIDOREDUCTASES"/>
    <property type="match status" value="1"/>
</dbReference>
<dbReference type="SUPFAM" id="SSF55347">
    <property type="entry name" value="Glyceraldehyde-3-phosphate dehydrogenase-like, C-terminal domain"/>
    <property type="match status" value="1"/>
</dbReference>
<evidence type="ECO:0000313" key="7">
    <source>
        <dbReference type="Proteomes" id="UP000198867"/>
    </source>
</evidence>
<keyword evidence="2" id="KW-0560">Oxidoreductase</keyword>
<keyword evidence="3" id="KW-0520">NAD</keyword>
<feature type="domain" description="GFO/IDH/MocA-like oxidoreductase" evidence="5">
    <location>
        <begin position="149"/>
        <end position="271"/>
    </location>
</feature>
<dbReference type="InterPro" id="IPR055170">
    <property type="entry name" value="GFO_IDH_MocA-like_dom"/>
</dbReference>
<dbReference type="InterPro" id="IPR000683">
    <property type="entry name" value="Gfo/Idh/MocA-like_OxRdtase_N"/>
</dbReference>
<evidence type="ECO:0000256" key="1">
    <source>
        <dbReference type="ARBA" id="ARBA00010928"/>
    </source>
</evidence>
<evidence type="ECO:0000259" key="4">
    <source>
        <dbReference type="Pfam" id="PF01408"/>
    </source>
</evidence>
<dbReference type="STRING" id="995034.SAMN05216219_1394"/>
<organism evidence="6 7">
    <name type="scientific">Mycetocola miduiensis</name>
    <dbReference type="NCBI Taxonomy" id="995034"/>
    <lineage>
        <taxon>Bacteria</taxon>
        <taxon>Bacillati</taxon>
        <taxon>Actinomycetota</taxon>
        <taxon>Actinomycetes</taxon>
        <taxon>Micrococcales</taxon>
        <taxon>Microbacteriaceae</taxon>
        <taxon>Mycetocola</taxon>
    </lineage>
</organism>
<dbReference type="InterPro" id="IPR050984">
    <property type="entry name" value="Gfo/Idh/MocA_domain"/>
</dbReference>
<protein>
    <submittedName>
        <fullName evidence="6">Predicted dehydrogenase</fullName>
    </submittedName>
</protein>
<dbReference type="AlphaFoldDB" id="A0A1I5AEK2"/>
<evidence type="ECO:0000256" key="2">
    <source>
        <dbReference type="ARBA" id="ARBA00023002"/>
    </source>
</evidence>
<dbReference type="Gene3D" id="3.30.360.10">
    <property type="entry name" value="Dihydrodipicolinate Reductase, domain 2"/>
    <property type="match status" value="1"/>
</dbReference>
<dbReference type="Gene3D" id="3.40.50.720">
    <property type="entry name" value="NAD(P)-binding Rossmann-like Domain"/>
    <property type="match status" value="1"/>
</dbReference>
<dbReference type="OrthoDB" id="9815825at2"/>
<dbReference type="PANTHER" id="PTHR22604:SF105">
    <property type="entry name" value="TRANS-1,2-DIHYDROBENZENE-1,2-DIOL DEHYDROGENASE"/>
    <property type="match status" value="1"/>
</dbReference>
<dbReference type="Pfam" id="PF01408">
    <property type="entry name" value="GFO_IDH_MocA"/>
    <property type="match status" value="1"/>
</dbReference>
<keyword evidence="7" id="KW-1185">Reference proteome</keyword>
<dbReference type="GO" id="GO:0016491">
    <property type="term" value="F:oxidoreductase activity"/>
    <property type="evidence" value="ECO:0007669"/>
    <property type="project" value="UniProtKB-KW"/>
</dbReference>
<evidence type="ECO:0000313" key="6">
    <source>
        <dbReference type="EMBL" id="SFN60842.1"/>
    </source>
</evidence>
<sequence>MTNLQARGEIAPQEASHAPLRWGILGVGYIAPQFARDVLRSRFGTLTAVASRDAARAAELAAAHGAAKHFGSYQELLDDNEVDAVYIALPNHLHLEWTEKSARAGKHVLCEKPIALNAAQAARAAQTAEEHGVALLEGYMYRAHPQMTELVRLLGDGVIGEVRVMESSFGGHMHGGYDNYRMQRAAGGGALMDLGCYGLSLSRLVAGIGTGRRFAEPVSARATARIGERSRVDEWGVGVFEFENGLISSITCGNQVDIPSIAHLWGTEGSITISNPWQPEIGGRTPELLIKRNDTIESRVIPSDRPLYALEVDTFAEYVRTGSVPLPVMDLADSLGNMRALDSWRRAIGLRFPTDEED</sequence>
<gene>
    <name evidence="6" type="ORF">SAMN05216219_1394</name>
</gene>
<dbReference type="InterPro" id="IPR036291">
    <property type="entry name" value="NAD(P)-bd_dom_sf"/>
</dbReference>
<dbReference type="Proteomes" id="UP000198867">
    <property type="component" value="Unassembled WGS sequence"/>
</dbReference>
<comment type="similarity">
    <text evidence="1">Belongs to the Gfo/Idh/MocA family.</text>
</comment>